<dbReference type="Gene3D" id="3.30.710.10">
    <property type="entry name" value="Potassium Channel Kv1.1, Chain A"/>
    <property type="match status" value="1"/>
</dbReference>
<evidence type="ECO:0000256" key="1">
    <source>
        <dbReference type="SAM" id="MobiDB-lite"/>
    </source>
</evidence>
<accession>A0A4V2MW87</accession>
<keyword evidence="4" id="KW-1185">Reference proteome</keyword>
<sequence length="283" mass="32250">MEMWRRAGSPYPQITRDCRLGTPNSSGTTYSFGHSTAATSQYPQAPVRHEKYYFDDEMVIFLVENRLFKVHKYFLVRESECFETMFQLPPGPSVATEGKSDGTPIILPDVTAEEFEHVLDFFYSGMYEVPKRKDTSRASLTRWTSLLSTAQRLAFYRLRDRAIAELWRLRGLLTPIERICLAQRFDLDAASGTGRGQQWVKPAYEMLSERREPLEVWEAEKVGMRVAVGIAKARERVLRAKFEGPSANQSREGEAQKVDVGVIVQSVFWPPPILIAGSEQSLD</sequence>
<dbReference type="OrthoDB" id="3223751at2759"/>
<evidence type="ECO:0000259" key="2">
    <source>
        <dbReference type="PROSITE" id="PS50097"/>
    </source>
</evidence>
<comment type="caution">
    <text evidence="3">The sequence shown here is derived from an EMBL/GenBank/DDBJ whole genome shotgun (WGS) entry which is preliminary data.</text>
</comment>
<dbReference type="EMBL" id="RWJN01000204">
    <property type="protein sequence ID" value="TCD64997.1"/>
    <property type="molecule type" value="Genomic_DNA"/>
</dbReference>
<dbReference type="PROSITE" id="PS50097">
    <property type="entry name" value="BTB"/>
    <property type="match status" value="1"/>
</dbReference>
<feature type="region of interest" description="Disordered" evidence="1">
    <location>
        <begin position="1"/>
        <end position="21"/>
    </location>
</feature>
<gene>
    <name evidence="3" type="ORF">EIP91_003364</name>
</gene>
<dbReference type="InterPro" id="IPR011333">
    <property type="entry name" value="SKP1/BTB/POZ_sf"/>
</dbReference>
<organism evidence="3 4">
    <name type="scientific">Steccherinum ochraceum</name>
    <dbReference type="NCBI Taxonomy" id="92696"/>
    <lineage>
        <taxon>Eukaryota</taxon>
        <taxon>Fungi</taxon>
        <taxon>Dikarya</taxon>
        <taxon>Basidiomycota</taxon>
        <taxon>Agaricomycotina</taxon>
        <taxon>Agaricomycetes</taxon>
        <taxon>Polyporales</taxon>
        <taxon>Steccherinaceae</taxon>
        <taxon>Steccherinum</taxon>
    </lineage>
</organism>
<name>A0A4V2MW87_9APHY</name>
<dbReference type="STRING" id="92696.A0A4V2MW87"/>
<evidence type="ECO:0000313" key="3">
    <source>
        <dbReference type="EMBL" id="TCD64997.1"/>
    </source>
</evidence>
<dbReference type="AlphaFoldDB" id="A0A4V2MW87"/>
<dbReference type="Pfam" id="PF00651">
    <property type="entry name" value="BTB"/>
    <property type="match status" value="1"/>
</dbReference>
<dbReference type="SMART" id="SM00225">
    <property type="entry name" value="BTB"/>
    <property type="match status" value="1"/>
</dbReference>
<dbReference type="CDD" id="cd18186">
    <property type="entry name" value="BTB_POZ_ZBTB_KLHL-like"/>
    <property type="match status" value="1"/>
</dbReference>
<evidence type="ECO:0000313" key="4">
    <source>
        <dbReference type="Proteomes" id="UP000292702"/>
    </source>
</evidence>
<dbReference type="Proteomes" id="UP000292702">
    <property type="component" value="Unassembled WGS sequence"/>
</dbReference>
<dbReference type="SUPFAM" id="SSF54695">
    <property type="entry name" value="POZ domain"/>
    <property type="match status" value="1"/>
</dbReference>
<reference evidence="3 4" key="1">
    <citation type="submission" date="2018-11" db="EMBL/GenBank/DDBJ databases">
        <title>Genome assembly of Steccherinum ochraceum LE-BIN_3174, the white-rot fungus of the Steccherinaceae family (The Residual Polyporoid clade, Polyporales, Basidiomycota).</title>
        <authorList>
            <person name="Fedorova T.V."/>
            <person name="Glazunova O.A."/>
            <person name="Landesman E.O."/>
            <person name="Moiseenko K.V."/>
            <person name="Psurtseva N.V."/>
            <person name="Savinova O.S."/>
            <person name="Shakhova N.V."/>
            <person name="Tyazhelova T.V."/>
            <person name="Vasina D.V."/>
        </authorList>
    </citation>
    <scope>NUCLEOTIDE SEQUENCE [LARGE SCALE GENOMIC DNA]</scope>
    <source>
        <strain evidence="3 4">LE-BIN_3174</strain>
    </source>
</reference>
<protein>
    <recommendedName>
        <fullName evidence="2">BTB domain-containing protein</fullName>
    </recommendedName>
</protein>
<proteinExistence type="predicted"/>
<dbReference type="InterPro" id="IPR000210">
    <property type="entry name" value="BTB/POZ_dom"/>
</dbReference>
<feature type="domain" description="BTB" evidence="2">
    <location>
        <begin position="57"/>
        <end position="131"/>
    </location>
</feature>